<accession>A0A074KTA8</accession>
<sequence>MTNLIVTQKNVCAIVGLILALTIIWSAKANAQETGFLAVNGILESRMEQEDSITADESLVIEDISIDLKEIASVTFINKYGETVAVLQGDKSVLEDIYRDKISKSYYMSSYGIHDVYLIK</sequence>
<organism evidence="1 2">
    <name type="scientific">Anditalea andensis</name>
    <dbReference type="NCBI Taxonomy" id="1048983"/>
    <lineage>
        <taxon>Bacteria</taxon>
        <taxon>Pseudomonadati</taxon>
        <taxon>Bacteroidota</taxon>
        <taxon>Cytophagia</taxon>
        <taxon>Cytophagales</taxon>
        <taxon>Cytophagaceae</taxon>
        <taxon>Anditalea</taxon>
    </lineage>
</organism>
<keyword evidence="2" id="KW-1185">Reference proteome</keyword>
<dbReference type="eggNOG" id="ENOG503323Y">
    <property type="taxonomic scope" value="Bacteria"/>
</dbReference>
<dbReference type="RefSeq" id="WP_035078365.1">
    <property type="nucleotide sequence ID" value="NZ_JMIH01000028.1"/>
</dbReference>
<proteinExistence type="predicted"/>
<reference evidence="1 2" key="1">
    <citation type="submission" date="2014-04" db="EMBL/GenBank/DDBJ databases">
        <title>Characterization and application of a salt tolerant electro-active bacterium.</title>
        <authorList>
            <person name="Yang L."/>
            <person name="Wei S."/>
            <person name="Tay Q.X.M."/>
        </authorList>
    </citation>
    <scope>NUCLEOTIDE SEQUENCE [LARGE SCALE GENOMIC DNA]</scope>
    <source>
        <strain evidence="1 2">LY1</strain>
    </source>
</reference>
<dbReference type="EMBL" id="JMIH01000028">
    <property type="protein sequence ID" value="KEO72114.1"/>
    <property type="molecule type" value="Genomic_DNA"/>
</dbReference>
<dbReference type="AlphaFoldDB" id="A0A074KTA8"/>
<comment type="caution">
    <text evidence="1">The sequence shown here is derived from an EMBL/GenBank/DDBJ whole genome shotgun (WGS) entry which is preliminary data.</text>
</comment>
<dbReference type="OrthoDB" id="826611at2"/>
<evidence type="ECO:0000313" key="1">
    <source>
        <dbReference type="EMBL" id="KEO72114.1"/>
    </source>
</evidence>
<protein>
    <submittedName>
        <fullName evidence="1">Uncharacterized protein</fullName>
    </submittedName>
</protein>
<name>A0A074KTA8_9BACT</name>
<evidence type="ECO:0000313" key="2">
    <source>
        <dbReference type="Proteomes" id="UP000027821"/>
    </source>
</evidence>
<gene>
    <name evidence="1" type="ORF">EL17_19580</name>
</gene>
<dbReference type="Proteomes" id="UP000027821">
    <property type="component" value="Unassembled WGS sequence"/>
</dbReference>